<dbReference type="Proteomes" id="UP000510822">
    <property type="component" value="Chromosome"/>
</dbReference>
<protein>
    <submittedName>
        <fullName evidence="1">Transporter substrate-binding domain-containing protein</fullName>
    </submittedName>
</protein>
<evidence type="ECO:0000313" key="1">
    <source>
        <dbReference type="EMBL" id="QLI81565.1"/>
    </source>
</evidence>
<dbReference type="PANTHER" id="PTHR38834">
    <property type="entry name" value="PERIPLASMIC SUBSTRATE BINDING PROTEIN FAMILY 3"/>
    <property type="match status" value="1"/>
</dbReference>
<sequence>MSWLAAPTSAHAAIADQLTIYTEHDPPYVSVDEQGKIGGLTQPRLARFLQAIQFPAQQIKIQPWVRAYKEAMSQPNVLIYPIAKTPEREAKLTFLYRLYDTNVNFYRLNERNDIQVNNLYAAKRYRVCAVRGDYRAEFLQQNGFPAIDLAPDSSTNLKKFIAGRCDLAILSEVGIKAKLTQLNEKPTRVRIAYPLPELDSNLYIAINSSTKPDILRQLKKIATSIQ</sequence>
<dbReference type="AlphaFoldDB" id="A0A7D5ZCF5"/>
<dbReference type="KEGG" id="cfon:HZU75_08490"/>
<dbReference type="RefSeq" id="WP_180305676.1">
    <property type="nucleotide sequence ID" value="NZ_CP058952.1"/>
</dbReference>
<gene>
    <name evidence="1" type="ORF">HZU75_08490</name>
</gene>
<name>A0A7D5ZCF5_9NEIS</name>
<reference evidence="1 2" key="1">
    <citation type="journal article" date="2016" name="Int. J. Syst. Evol. Microbiol.">
        <title>Chitinibacter fontanus sp. nov., isolated from a spring.</title>
        <authorList>
            <person name="Sheu S.Y."/>
            <person name="Li Y.S."/>
            <person name="Young C.C."/>
            <person name="Chen W.M."/>
        </authorList>
    </citation>
    <scope>NUCLEOTIDE SEQUENCE [LARGE SCALE GENOMIC DNA]</scope>
    <source>
        <strain evidence="1 2">STM-7</strain>
    </source>
</reference>
<accession>A0A7D5ZCF5</accession>
<evidence type="ECO:0000313" key="2">
    <source>
        <dbReference type="Proteomes" id="UP000510822"/>
    </source>
</evidence>
<dbReference type="Gene3D" id="3.40.190.10">
    <property type="entry name" value="Periplasmic binding protein-like II"/>
    <property type="match status" value="2"/>
</dbReference>
<organism evidence="1 2">
    <name type="scientific">Chitinibacter fontanus</name>
    <dbReference type="NCBI Taxonomy" id="1737446"/>
    <lineage>
        <taxon>Bacteria</taxon>
        <taxon>Pseudomonadati</taxon>
        <taxon>Pseudomonadota</taxon>
        <taxon>Betaproteobacteria</taxon>
        <taxon>Neisseriales</taxon>
        <taxon>Chitinibacteraceae</taxon>
        <taxon>Chitinibacter</taxon>
    </lineage>
</organism>
<proteinExistence type="predicted"/>
<dbReference type="PANTHER" id="PTHR38834:SF3">
    <property type="entry name" value="SOLUTE-BINDING PROTEIN FAMILY 3_N-TERMINAL DOMAIN-CONTAINING PROTEIN"/>
    <property type="match status" value="1"/>
</dbReference>
<dbReference type="EMBL" id="CP058952">
    <property type="protein sequence ID" value="QLI81565.1"/>
    <property type="molecule type" value="Genomic_DNA"/>
</dbReference>
<keyword evidence="2" id="KW-1185">Reference proteome</keyword>
<dbReference type="SUPFAM" id="SSF53850">
    <property type="entry name" value="Periplasmic binding protein-like II"/>
    <property type="match status" value="1"/>
</dbReference>